<evidence type="ECO:0000313" key="3">
    <source>
        <dbReference type="Proteomes" id="UP000571701"/>
    </source>
</evidence>
<keyword evidence="2" id="KW-0808">Transferase</keyword>
<organism evidence="2 3">
    <name type="scientific">Vibrio marinisediminis</name>
    <dbReference type="NCBI Taxonomy" id="2758441"/>
    <lineage>
        <taxon>Bacteria</taxon>
        <taxon>Pseudomonadati</taxon>
        <taxon>Pseudomonadota</taxon>
        <taxon>Gammaproteobacteria</taxon>
        <taxon>Vibrionales</taxon>
        <taxon>Vibrionaceae</taxon>
        <taxon>Vibrio</taxon>
    </lineage>
</organism>
<accession>A0A7W2FRJ0</accession>
<gene>
    <name evidence="2" type="ORF">H2O73_11500</name>
</gene>
<dbReference type="Pfam" id="PF13302">
    <property type="entry name" value="Acetyltransf_3"/>
    <property type="match status" value="1"/>
</dbReference>
<dbReference type="AlphaFoldDB" id="A0A7W2FRJ0"/>
<dbReference type="Proteomes" id="UP000571701">
    <property type="component" value="Unassembled WGS sequence"/>
</dbReference>
<sequence>MKLIPLTLQHAPDLLEFELYNRTWFEQHIEPRPDDFYSLIGVQTHSAELLMDKTLGKGVPALLINQQGDIIGRVNLANIAKGKAFLGYRLAEKYVGRGIAKQAVGMMLELAKQKSIQKVVALTSVENIASQKVLKSHGFVEKSKLRNFTCVQGVNKDCLEFRLDLDSN</sequence>
<evidence type="ECO:0000313" key="2">
    <source>
        <dbReference type="EMBL" id="MBA5762974.1"/>
    </source>
</evidence>
<feature type="domain" description="N-acetyltransferase" evidence="1">
    <location>
        <begin position="15"/>
        <end position="166"/>
    </location>
</feature>
<dbReference type="Gene3D" id="3.40.630.30">
    <property type="match status" value="1"/>
</dbReference>
<keyword evidence="3" id="KW-1185">Reference proteome</keyword>
<dbReference type="RefSeq" id="WP_182108991.1">
    <property type="nucleotide sequence ID" value="NZ_JACFYF010000006.1"/>
</dbReference>
<proteinExistence type="predicted"/>
<dbReference type="PANTHER" id="PTHR46067">
    <property type="entry name" value="ACYL-COA N-ACYLTRANSFERASES (NAT) SUPERFAMILY PROTEIN"/>
    <property type="match status" value="1"/>
</dbReference>
<evidence type="ECO:0000259" key="1">
    <source>
        <dbReference type="PROSITE" id="PS51186"/>
    </source>
</evidence>
<dbReference type="SUPFAM" id="SSF55729">
    <property type="entry name" value="Acyl-CoA N-acyltransferases (Nat)"/>
    <property type="match status" value="1"/>
</dbReference>
<protein>
    <submittedName>
        <fullName evidence="2">GNAT family N-acetyltransferase</fullName>
    </submittedName>
</protein>
<dbReference type="InterPro" id="IPR000182">
    <property type="entry name" value="GNAT_dom"/>
</dbReference>
<dbReference type="InterPro" id="IPR016181">
    <property type="entry name" value="Acyl_CoA_acyltransferase"/>
</dbReference>
<name>A0A7W2FRJ0_9VIBR</name>
<dbReference type="PROSITE" id="PS51186">
    <property type="entry name" value="GNAT"/>
    <property type="match status" value="1"/>
</dbReference>
<reference evidence="2 3" key="1">
    <citation type="submission" date="2020-07" db="EMBL/GenBank/DDBJ databases">
        <title>Vibrio marinisediminis sp. nov., isolated from marine sediment.</title>
        <authorList>
            <person name="Ji X."/>
        </authorList>
    </citation>
    <scope>NUCLEOTIDE SEQUENCE [LARGE SCALE GENOMIC DNA]</scope>
    <source>
        <strain evidence="2 3">404</strain>
    </source>
</reference>
<comment type="caution">
    <text evidence="2">The sequence shown here is derived from an EMBL/GenBank/DDBJ whole genome shotgun (WGS) entry which is preliminary data.</text>
</comment>
<dbReference type="GO" id="GO:0016747">
    <property type="term" value="F:acyltransferase activity, transferring groups other than amino-acyl groups"/>
    <property type="evidence" value="ECO:0007669"/>
    <property type="project" value="InterPro"/>
</dbReference>
<dbReference type="EMBL" id="JACFYF010000006">
    <property type="protein sequence ID" value="MBA5762974.1"/>
    <property type="molecule type" value="Genomic_DNA"/>
</dbReference>
<dbReference type="PANTHER" id="PTHR46067:SF27">
    <property type="entry name" value="ACYL-COA N-ACYLTRANSFERASES (NAT) SUPERFAMILY PROTEIN"/>
    <property type="match status" value="1"/>
</dbReference>